<proteinExistence type="predicted"/>
<accession>A0A094SC37</accession>
<dbReference type="InterPro" id="IPR029058">
    <property type="entry name" value="AB_hydrolase_fold"/>
</dbReference>
<dbReference type="PANTHER" id="PTHR42103:SF2">
    <property type="entry name" value="AB HYDROLASE-1 DOMAIN-CONTAINING PROTEIN"/>
    <property type="match status" value="1"/>
</dbReference>
<protein>
    <recommendedName>
        <fullName evidence="1">AB hydrolase-1 domain-containing protein</fullName>
    </recommendedName>
</protein>
<dbReference type="Gene3D" id="3.40.50.1820">
    <property type="entry name" value="alpha/beta hydrolase"/>
    <property type="match status" value="1"/>
</dbReference>
<organism evidence="2">
    <name type="scientific">freshwater metagenome</name>
    <dbReference type="NCBI Taxonomy" id="449393"/>
    <lineage>
        <taxon>unclassified sequences</taxon>
        <taxon>metagenomes</taxon>
        <taxon>ecological metagenomes</taxon>
    </lineage>
</organism>
<feature type="domain" description="AB hydrolase-1" evidence="1">
    <location>
        <begin position="43"/>
        <end position="157"/>
    </location>
</feature>
<sequence>MSELIRPSTVLPAARTPFVVRTEDGIDLVGEIARTLDAPNGSILMLHPLPTAGGMMDSHVYKKAANRLPAMAGINVVRFNARGTTSDAGTSTGHFDNAVSERFDVEAMINYCFDELKLENLWIVGWSFGTDLALKFARDKRVKGLILLSPPLRFSTDDDLKWWGSDGRPVIALVPEHDDYLKPDAARISFAPLKQISIIAVEDAKHLWVGEPAVYRVLSEITKIISPERLPLPDEF</sequence>
<evidence type="ECO:0000313" key="2">
    <source>
        <dbReference type="EMBL" id="KGA15688.1"/>
    </source>
</evidence>
<gene>
    <name evidence="2" type="ORF">GM50_16550</name>
</gene>
<evidence type="ECO:0000259" key="1">
    <source>
        <dbReference type="Pfam" id="PF00561"/>
    </source>
</evidence>
<dbReference type="SUPFAM" id="SSF53474">
    <property type="entry name" value="alpha/beta-Hydrolases"/>
    <property type="match status" value="1"/>
</dbReference>
<dbReference type="EMBL" id="JNSK01000087">
    <property type="protein sequence ID" value="KGA15688.1"/>
    <property type="molecule type" value="Genomic_DNA"/>
</dbReference>
<name>A0A094SC37_9ZZZZ</name>
<dbReference type="PANTHER" id="PTHR42103">
    <property type="entry name" value="ALPHA/BETA-HYDROLASES SUPERFAMILY PROTEIN"/>
    <property type="match status" value="1"/>
</dbReference>
<dbReference type="Pfam" id="PF00561">
    <property type="entry name" value="Abhydrolase_1"/>
    <property type="match status" value="1"/>
</dbReference>
<reference evidence="2" key="1">
    <citation type="submission" date="2014-05" db="EMBL/GenBank/DDBJ databases">
        <title>Key roles for freshwater Actinobacteria revealed by deep metagenomic sequencing.</title>
        <authorList>
            <person name="Ghai R."/>
            <person name="Mizuno C.M."/>
            <person name="Picazo A."/>
            <person name="Camacho A."/>
            <person name="Rodriguez-Valera F."/>
        </authorList>
    </citation>
    <scope>NUCLEOTIDE SEQUENCE</scope>
</reference>
<comment type="caution">
    <text evidence="2">The sequence shown here is derived from an EMBL/GenBank/DDBJ whole genome shotgun (WGS) entry which is preliminary data.</text>
</comment>
<dbReference type="AlphaFoldDB" id="A0A094SC37"/>
<dbReference type="InterPro" id="IPR000073">
    <property type="entry name" value="AB_hydrolase_1"/>
</dbReference>